<protein>
    <submittedName>
        <fullName evidence="1">Uncharacterized protein</fullName>
    </submittedName>
</protein>
<gene>
    <name evidence="1" type="primary">Nfu_g_1_023719</name>
</gene>
<evidence type="ECO:0000313" key="1">
    <source>
        <dbReference type="EMBL" id="SBR02003.1"/>
    </source>
</evidence>
<dbReference type="AlphaFoldDB" id="A0A1A8IZT2"/>
<proteinExistence type="predicted"/>
<accession>A0A1A8IZT2</accession>
<feature type="non-terminal residue" evidence="1">
    <location>
        <position position="58"/>
    </location>
</feature>
<reference evidence="1" key="2">
    <citation type="submission" date="2016-06" db="EMBL/GenBank/DDBJ databases">
        <title>The genome of a short-lived fish provides insights into sex chromosome evolution and the genetic control of aging.</title>
        <authorList>
            <person name="Reichwald K."/>
            <person name="Felder M."/>
            <person name="Petzold A."/>
            <person name="Koch P."/>
            <person name="Groth M."/>
            <person name="Platzer M."/>
        </authorList>
    </citation>
    <scope>NUCLEOTIDE SEQUENCE</scope>
    <source>
        <tissue evidence="1">Brain</tissue>
    </source>
</reference>
<dbReference type="EMBL" id="HAED01015558">
    <property type="protein sequence ID" value="SBR02003.1"/>
    <property type="molecule type" value="Transcribed_RNA"/>
</dbReference>
<reference evidence="1" key="1">
    <citation type="submission" date="2016-05" db="EMBL/GenBank/DDBJ databases">
        <authorList>
            <person name="Lavstsen T."/>
            <person name="Jespersen J.S."/>
        </authorList>
    </citation>
    <scope>NUCLEOTIDE SEQUENCE</scope>
    <source>
        <tissue evidence="1">Brain</tissue>
    </source>
</reference>
<organism evidence="1">
    <name type="scientific">Nothobranchius kuhntae</name>
    <name type="common">Beira killifish</name>
    <dbReference type="NCBI Taxonomy" id="321403"/>
    <lineage>
        <taxon>Eukaryota</taxon>
        <taxon>Metazoa</taxon>
        <taxon>Chordata</taxon>
        <taxon>Craniata</taxon>
        <taxon>Vertebrata</taxon>
        <taxon>Euteleostomi</taxon>
        <taxon>Actinopterygii</taxon>
        <taxon>Neopterygii</taxon>
        <taxon>Teleostei</taxon>
        <taxon>Neoteleostei</taxon>
        <taxon>Acanthomorphata</taxon>
        <taxon>Ovalentaria</taxon>
        <taxon>Atherinomorphae</taxon>
        <taxon>Cyprinodontiformes</taxon>
        <taxon>Nothobranchiidae</taxon>
        <taxon>Nothobranchius</taxon>
    </lineage>
</organism>
<sequence>MWFKGPDFLYKLHEPETHESFELVEPGVDAEIRQVGTFITQTQKSGLTPECFQQAGRH</sequence>
<name>A0A1A8IZT2_NOTKU</name>